<gene>
    <name evidence="1" type="ORF">HID58_034549</name>
</gene>
<dbReference type="Proteomes" id="UP000824890">
    <property type="component" value="Unassembled WGS sequence"/>
</dbReference>
<organism evidence="1 2">
    <name type="scientific">Brassica napus</name>
    <name type="common">Rape</name>
    <dbReference type="NCBI Taxonomy" id="3708"/>
    <lineage>
        <taxon>Eukaryota</taxon>
        <taxon>Viridiplantae</taxon>
        <taxon>Streptophyta</taxon>
        <taxon>Embryophyta</taxon>
        <taxon>Tracheophyta</taxon>
        <taxon>Spermatophyta</taxon>
        <taxon>Magnoliopsida</taxon>
        <taxon>eudicotyledons</taxon>
        <taxon>Gunneridae</taxon>
        <taxon>Pentapetalae</taxon>
        <taxon>rosids</taxon>
        <taxon>malvids</taxon>
        <taxon>Brassicales</taxon>
        <taxon>Brassicaceae</taxon>
        <taxon>Brassiceae</taxon>
        <taxon>Brassica</taxon>
    </lineage>
</organism>
<evidence type="ECO:0000313" key="2">
    <source>
        <dbReference type="Proteomes" id="UP000824890"/>
    </source>
</evidence>
<sequence length="280" mass="32467">YPLSHISVLENPFVTENHTLIVLSFSRRWETLIFLIVYFLPIKNPTARGLTRTIELQTTESIFEELGSEELAFLRNSTFAKVLILDDNPPFFDAFGHFVLVRRLKTNKNLAPLKWCRHPEESQAVLRPTSHFPKIIPEHVELICDLDEFMAYPLRRRICRSNPTGYDVVVLTLEEKVNLNETDRCGVVLGDDFSWSDESEDPTVDTLVRLISEGIRCLGVGSHRPILYECVQRSKGRRIRKRSMTKKILHSQPRVNIQTMSLIFQLPISLLRKLRKKLEV</sequence>
<feature type="non-terminal residue" evidence="1">
    <location>
        <position position="1"/>
    </location>
</feature>
<dbReference type="EMBL" id="JAGKQM010000009">
    <property type="protein sequence ID" value="KAH0911228.1"/>
    <property type="molecule type" value="Genomic_DNA"/>
</dbReference>
<name>A0ABQ8C3N1_BRANA</name>
<reference evidence="1 2" key="1">
    <citation type="submission" date="2021-05" db="EMBL/GenBank/DDBJ databases">
        <title>Genome Assembly of Synthetic Allotetraploid Brassica napus Reveals Homoeologous Exchanges between Subgenomes.</title>
        <authorList>
            <person name="Davis J.T."/>
        </authorList>
    </citation>
    <scope>NUCLEOTIDE SEQUENCE [LARGE SCALE GENOMIC DNA]</scope>
    <source>
        <strain evidence="2">cv. Da-Ae</strain>
        <tissue evidence="1">Seedling</tissue>
    </source>
</reference>
<accession>A0ABQ8C3N1</accession>
<protein>
    <submittedName>
        <fullName evidence="1">Uncharacterized protein</fullName>
    </submittedName>
</protein>
<comment type="caution">
    <text evidence="1">The sequence shown here is derived from an EMBL/GenBank/DDBJ whole genome shotgun (WGS) entry which is preliminary data.</text>
</comment>
<keyword evidence="2" id="KW-1185">Reference proteome</keyword>
<proteinExistence type="predicted"/>
<evidence type="ECO:0000313" key="1">
    <source>
        <dbReference type="EMBL" id="KAH0911228.1"/>
    </source>
</evidence>